<sequence>MAGMDITSFSEWSPPTDPLADSSIPPNFIDGLPGTSAHEDQLINRDMENMLGVMSQATRHVNWRIFSQRRQKLLVVNANREPAERILGVDMIYYNITRQSLVLVQYKKLNSAKNGSYYPSKDGNLDRELERMREVDKRTEGGHREEGEFRLYSKPSWIKICYPNPNVPSSCDMAHGMYLAREHFEQLRVDERLKGSGGGVSFGYKNVPSYLDNTMFIRLTETGLIGTSGASTDFLHEVIWRSFDEGKSLAVGMLDGDDLPQSERNSLRRNSK</sequence>
<evidence type="ECO:0000256" key="1">
    <source>
        <dbReference type="SAM" id="MobiDB-lite"/>
    </source>
</evidence>
<protein>
    <submittedName>
        <fullName evidence="2">Uncharacterized protein</fullName>
    </submittedName>
</protein>
<name>A0ABP3MZP4_SACER</name>
<accession>A0ABP3MZP4</accession>
<reference evidence="3" key="1">
    <citation type="journal article" date="2019" name="Int. J. Syst. Evol. Microbiol.">
        <title>The Global Catalogue of Microorganisms (GCM) 10K type strain sequencing project: providing services to taxonomists for standard genome sequencing and annotation.</title>
        <authorList>
            <consortium name="The Broad Institute Genomics Platform"/>
            <consortium name="The Broad Institute Genome Sequencing Center for Infectious Disease"/>
            <person name="Wu L."/>
            <person name="Ma J."/>
        </authorList>
    </citation>
    <scope>NUCLEOTIDE SEQUENCE [LARGE SCALE GENOMIC DNA]</scope>
    <source>
        <strain evidence="3">JCM 10303</strain>
    </source>
</reference>
<evidence type="ECO:0000313" key="2">
    <source>
        <dbReference type="EMBL" id="GAA0529012.1"/>
    </source>
</evidence>
<dbReference type="Proteomes" id="UP001500729">
    <property type="component" value="Unassembled WGS sequence"/>
</dbReference>
<feature type="region of interest" description="Disordered" evidence="1">
    <location>
        <begin position="1"/>
        <end position="26"/>
    </location>
</feature>
<organism evidence="2 3">
    <name type="scientific">Saccharopolyspora erythraea</name>
    <name type="common">Streptomyces erythraeus</name>
    <dbReference type="NCBI Taxonomy" id="1836"/>
    <lineage>
        <taxon>Bacteria</taxon>
        <taxon>Bacillati</taxon>
        <taxon>Actinomycetota</taxon>
        <taxon>Actinomycetes</taxon>
        <taxon>Pseudonocardiales</taxon>
        <taxon>Pseudonocardiaceae</taxon>
        <taxon>Saccharopolyspora</taxon>
    </lineage>
</organism>
<proteinExistence type="predicted"/>
<dbReference type="EMBL" id="BAAAGS010000017">
    <property type="protein sequence ID" value="GAA0529012.1"/>
    <property type="molecule type" value="Genomic_DNA"/>
</dbReference>
<comment type="caution">
    <text evidence="2">The sequence shown here is derived from an EMBL/GenBank/DDBJ whole genome shotgun (WGS) entry which is preliminary data.</text>
</comment>
<keyword evidence="3" id="KW-1185">Reference proteome</keyword>
<evidence type="ECO:0000313" key="3">
    <source>
        <dbReference type="Proteomes" id="UP001500729"/>
    </source>
</evidence>
<gene>
    <name evidence="2" type="ORF">GCM10009533_30350</name>
</gene>